<dbReference type="PROSITE" id="PS01067">
    <property type="entry name" value="SECE_SEC61G"/>
    <property type="match status" value="1"/>
</dbReference>
<evidence type="ECO:0000256" key="5">
    <source>
        <dbReference type="ARBA" id="ARBA00022927"/>
    </source>
</evidence>
<dbReference type="KEGG" id="tcd:AAIA72_14075"/>
<evidence type="ECO:0000256" key="7">
    <source>
        <dbReference type="ARBA" id="ARBA00023010"/>
    </source>
</evidence>
<evidence type="ECO:0000256" key="8">
    <source>
        <dbReference type="ARBA" id="ARBA00023136"/>
    </source>
</evidence>
<dbReference type="EMBL" id="CP154858">
    <property type="protein sequence ID" value="XDT71909.1"/>
    <property type="molecule type" value="Genomic_DNA"/>
</dbReference>
<dbReference type="NCBIfam" id="TIGR00964">
    <property type="entry name" value="secE_bact"/>
    <property type="match status" value="1"/>
</dbReference>
<comment type="subunit">
    <text evidence="9">Component of the Sec protein translocase complex. Heterotrimer consisting of SecY, SecE and SecG subunits. The heterotrimers can form oligomers, although 1 heterotrimer is thought to be able to translocate proteins. Interacts with the ribosome. Interacts with SecDF, and other proteins may be involved. Interacts with SecA.</text>
</comment>
<dbReference type="RefSeq" id="WP_369600931.1">
    <property type="nucleotide sequence ID" value="NZ_CP154858.1"/>
</dbReference>
<dbReference type="Gene3D" id="1.20.5.1030">
    <property type="entry name" value="Preprotein translocase secy subunit"/>
    <property type="match status" value="1"/>
</dbReference>
<name>A0AB39UUU5_9GAMM</name>
<feature type="transmembrane region" description="Helical" evidence="9">
    <location>
        <begin position="93"/>
        <end position="118"/>
    </location>
</feature>
<keyword evidence="5 9" id="KW-0653">Protein transport</keyword>
<dbReference type="Pfam" id="PF00584">
    <property type="entry name" value="SecE"/>
    <property type="match status" value="1"/>
</dbReference>
<dbReference type="GO" id="GO:0005886">
    <property type="term" value="C:plasma membrane"/>
    <property type="evidence" value="ECO:0007669"/>
    <property type="project" value="UniProtKB-UniRule"/>
</dbReference>
<comment type="function">
    <text evidence="9">Essential subunit of the Sec protein translocation channel SecYEG. Clamps together the 2 halves of SecY. May contact the channel plug during translocation.</text>
</comment>
<protein>
    <recommendedName>
        <fullName evidence="9">Protein translocase subunit SecE</fullName>
    </recommendedName>
</protein>
<evidence type="ECO:0000256" key="4">
    <source>
        <dbReference type="ARBA" id="ARBA00022692"/>
    </source>
</evidence>
<evidence type="ECO:0000256" key="1">
    <source>
        <dbReference type="ARBA" id="ARBA00004370"/>
    </source>
</evidence>
<keyword evidence="8 9" id="KW-0472">Membrane</keyword>
<evidence type="ECO:0000256" key="2">
    <source>
        <dbReference type="ARBA" id="ARBA00022448"/>
    </source>
</evidence>
<organism evidence="10">
    <name type="scientific">Thermohahella caldifontis</name>
    <dbReference type="NCBI Taxonomy" id="3142973"/>
    <lineage>
        <taxon>Bacteria</taxon>
        <taxon>Pseudomonadati</taxon>
        <taxon>Pseudomonadota</taxon>
        <taxon>Gammaproteobacteria</taxon>
        <taxon>Oceanospirillales</taxon>
        <taxon>Hahellaceae</taxon>
        <taxon>Thermohahella</taxon>
    </lineage>
</organism>
<evidence type="ECO:0000256" key="9">
    <source>
        <dbReference type="HAMAP-Rule" id="MF_00422"/>
    </source>
</evidence>
<dbReference type="InterPro" id="IPR005807">
    <property type="entry name" value="SecE_bac"/>
</dbReference>
<dbReference type="PRINTS" id="PR01650">
    <property type="entry name" value="SECETRNLCASE"/>
</dbReference>
<keyword evidence="7 9" id="KW-0811">Translocation</keyword>
<dbReference type="AlphaFoldDB" id="A0AB39UUU5"/>
<feature type="transmembrane region" description="Helical" evidence="9">
    <location>
        <begin position="40"/>
        <end position="58"/>
    </location>
</feature>
<evidence type="ECO:0000256" key="6">
    <source>
        <dbReference type="ARBA" id="ARBA00022989"/>
    </source>
</evidence>
<dbReference type="GO" id="GO:0008320">
    <property type="term" value="F:protein transmembrane transporter activity"/>
    <property type="evidence" value="ECO:0007669"/>
    <property type="project" value="UniProtKB-UniRule"/>
</dbReference>
<keyword evidence="6 9" id="KW-1133">Transmembrane helix</keyword>
<keyword evidence="4 9" id="KW-0812">Transmembrane</keyword>
<dbReference type="InterPro" id="IPR001901">
    <property type="entry name" value="Translocase_SecE/Sec61-g"/>
</dbReference>
<keyword evidence="2 9" id="KW-0813">Transport</keyword>
<evidence type="ECO:0000313" key="10">
    <source>
        <dbReference type="EMBL" id="XDT71909.1"/>
    </source>
</evidence>
<dbReference type="NCBIfam" id="NF004379">
    <property type="entry name" value="PRK05740.2-5"/>
    <property type="match status" value="1"/>
</dbReference>
<comment type="similarity">
    <text evidence="9">Belongs to the SecE/SEC61-gamma family.</text>
</comment>
<comment type="caution">
    <text evidence="9">Lacks conserved residue(s) required for the propagation of feature annotation.</text>
</comment>
<dbReference type="HAMAP" id="MF_00422">
    <property type="entry name" value="SecE"/>
    <property type="match status" value="1"/>
</dbReference>
<dbReference type="GO" id="GO:0009306">
    <property type="term" value="P:protein secretion"/>
    <property type="evidence" value="ECO:0007669"/>
    <property type="project" value="UniProtKB-UniRule"/>
</dbReference>
<feature type="transmembrane region" description="Helical" evidence="9">
    <location>
        <begin position="15"/>
        <end position="34"/>
    </location>
</feature>
<keyword evidence="3 9" id="KW-1003">Cell membrane</keyword>
<accession>A0AB39UUU5</accession>
<dbReference type="PANTHER" id="PTHR33910:SF1">
    <property type="entry name" value="PROTEIN TRANSLOCASE SUBUNIT SECE"/>
    <property type="match status" value="1"/>
</dbReference>
<dbReference type="GO" id="GO:0065002">
    <property type="term" value="P:intracellular protein transmembrane transport"/>
    <property type="evidence" value="ECO:0007669"/>
    <property type="project" value="UniProtKB-UniRule"/>
</dbReference>
<dbReference type="GO" id="GO:0006605">
    <property type="term" value="P:protein targeting"/>
    <property type="evidence" value="ECO:0007669"/>
    <property type="project" value="UniProtKB-UniRule"/>
</dbReference>
<dbReference type="InterPro" id="IPR038379">
    <property type="entry name" value="SecE_sf"/>
</dbReference>
<gene>
    <name evidence="9 10" type="primary">secE</name>
    <name evidence="10" type="ORF">AAIA72_14075</name>
</gene>
<comment type="subcellular location">
    <subcellularLocation>
        <location evidence="1">Membrane</location>
    </subcellularLocation>
</comment>
<dbReference type="GO" id="GO:0043952">
    <property type="term" value="P:protein transport by the Sec complex"/>
    <property type="evidence" value="ECO:0007669"/>
    <property type="project" value="UniProtKB-UniRule"/>
</dbReference>
<evidence type="ECO:0000256" key="3">
    <source>
        <dbReference type="ARBA" id="ARBA00022475"/>
    </source>
</evidence>
<sequence length="122" mass="13377">MKADTEKASGAYDRLKWAVVLLLVAVGVWGNQYYSGESVLYRVLALLALAAVAAFVAAQTETGARFVELLKASRAEIRKVVWPNRQEWTQTTLVVIVFVLVVALLLWGVDSLISWVIATVIG</sequence>
<reference evidence="10" key="1">
    <citation type="submission" date="2024-05" db="EMBL/GenBank/DDBJ databases">
        <title>Genome sequencing of novel strain.</title>
        <authorList>
            <person name="Ganbat D."/>
            <person name="Ganbat S."/>
            <person name="Lee S.-J."/>
        </authorList>
    </citation>
    <scope>NUCLEOTIDE SEQUENCE</scope>
    <source>
        <strain evidence="10">SMD15-11</strain>
    </source>
</reference>
<proteinExistence type="inferred from homology"/>
<dbReference type="PANTHER" id="PTHR33910">
    <property type="entry name" value="PROTEIN TRANSLOCASE SUBUNIT SECE"/>
    <property type="match status" value="1"/>
</dbReference>